<dbReference type="SUPFAM" id="SSF51338">
    <property type="entry name" value="Composite domain of metallo-dependent hydrolases"/>
    <property type="match status" value="1"/>
</dbReference>
<dbReference type="GO" id="GO:0016810">
    <property type="term" value="F:hydrolase activity, acting on carbon-nitrogen (but not peptide) bonds"/>
    <property type="evidence" value="ECO:0007669"/>
    <property type="project" value="InterPro"/>
</dbReference>
<dbReference type="RefSeq" id="WP_074224962.1">
    <property type="nucleotide sequence ID" value="NZ_FSRC01000001.1"/>
</dbReference>
<evidence type="ECO:0000259" key="2">
    <source>
        <dbReference type="Pfam" id="PF01979"/>
    </source>
</evidence>
<feature type="chain" id="PRO_5012319895" evidence="1">
    <location>
        <begin position="22"/>
        <end position="427"/>
    </location>
</feature>
<dbReference type="CDD" id="cd01299">
    <property type="entry name" value="Met_dep_hydrolase_A"/>
    <property type="match status" value="1"/>
</dbReference>
<name>A0A1N6EMV9_9BACT</name>
<dbReference type="InterPro" id="IPR011059">
    <property type="entry name" value="Metal-dep_hydrolase_composite"/>
</dbReference>
<reference evidence="4" key="1">
    <citation type="submission" date="2016-11" db="EMBL/GenBank/DDBJ databases">
        <authorList>
            <person name="Varghese N."/>
            <person name="Submissions S."/>
        </authorList>
    </citation>
    <scope>NUCLEOTIDE SEQUENCE [LARGE SCALE GENOMIC DNA]</scope>
    <source>
        <strain evidence="4">DSM 15292</strain>
    </source>
</reference>
<evidence type="ECO:0000256" key="1">
    <source>
        <dbReference type="SAM" id="SignalP"/>
    </source>
</evidence>
<accession>A0A1N6EMV9</accession>
<feature type="domain" description="Amidohydrolase-related" evidence="2">
    <location>
        <begin position="75"/>
        <end position="422"/>
    </location>
</feature>
<dbReference type="Gene3D" id="3.20.20.140">
    <property type="entry name" value="Metal-dependent hydrolases"/>
    <property type="match status" value="1"/>
</dbReference>
<dbReference type="Proteomes" id="UP000185221">
    <property type="component" value="Unassembled WGS sequence"/>
</dbReference>
<dbReference type="Pfam" id="PF01979">
    <property type="entry name" value="Amidohydro_1"/>
    <property type="match status" value="1"/>
</dbReference>
<evidence type="ECO:0000313" key="3">
    <source>
        <dbReference type="EMBL" id="SIN84345.1"/>
    </source>
</evidence>
<dbReference type="OrthoDB" id="9797498at2"/>
<dbReference type="InterPro" id="IPR032466">
    <property type="entry name" value="Metal_Hydrolase"/>
</dbReference>
<dbReference type="PANTHER" id="PTHR43135">
    <property type="entry name" value="ALPHA-D-RIBOSE 1-METHYLPHOSPHONATE 5-TRIPHOSPHATE DIPHOSPHATASE"/>
    <property type="match status" value="1"/>
</dbReference>
<protein>
    <submittedName>
        <fullName evidence="3">Imidazolonepropionase</fullName>
    </submittedName>
</protein>
<dbReference type="STRING" id="226505.SAMN05444394_2317"/>
<keyword evidence="1" id="KW-0732">Signal</keyword>
<dbReference type="EMBL" id="FSRC01000001">
    <property type="protein sequence ID" value="SIN84345.1"/>
    <property type="molecule type" value="Genomic_DNA"/>
</dbReference>
<evidence type="ECO:0000313" key="4">
    <source>
        <dbReference type="Proteomes" id="UP000185221"/>
    </source>
</evidence>
<dbReference type="AlphaFoldDB" id="A0A1N6EMV9"/>
<dbReference type="InterPro" id="IPR006680">
    <property type="entry name" value="Amidohydro-rel"/>
</dbReference>
<feature type="signal peptide" evidence="1">
    <location>
        <begin position="1"/>
        <end position="21"/>
    </location>
</feature>
<sequence length="427" mass="47176">MMKNRIVLSVLMLMFSFALHAQVKTAIICGKLITAEDEAVLTNTVILIEEDRIVEIGNRGIIKPDYEVIDLSAYTVLPGLIDAHVHPLIYGDDYQVNHLKGSSAFNALRGLKAVQNWLNEGWTTLRIAGDADTQYAHFEIRDAINNGLFDGPRIYGAGHYLSVTGGGGDINFFSPDQSIIADGLVVDGKEEIQKAIREEIKYGSDWIKILVTGAFMSEGDNPQNVQFSDEEIVAAMEEAKRRGVPVMAHAHATEGINKAIQFGARSIEHGTFLNDESIDLFLEYDAFLIPTVSVGEYGLETWKESEAQAKMYELTLKHREESWKMYSKAIERGVKVGIGSDNVGFPPYFAAKEFELLVKLGMSPLQAILAGTKVNAELLMKEDEIGSIKVGKFADIIATKNNPLEDITELSRVEFVMKGGKVIKSIK</sequence>
<dbReference type="InterPro" id="IPR051781">
    <property type="entry name" value="Metallo-dep_Hydrolase"/>
</dbReference>
<keyword evidence="4" id="KW-1185">Reference proteome</keyword>
<gene>
    <name evidence="3" type="ORF">SAMN05444394_2317</name>
</gene>
<dbReference type="PANTHER" id="PTHR43135:SF3">
    <property type="entry name" value="ALPHA-D-RIBOSE 1-METHYLPHOSPHONATE 5-TRIPHOSPHATE DIPHOSPHATASE"/>
    <property type="match status" value="1"/>
</dbReference>
<dbReference type="InterPro" id="IPR057744">
    <property type="entry name" value="OTAase-like"/>
</dbReference>
<dbReference type="Gene3D" id="2.30.40.10">
    <property type="entry name" value="Urease, subunit C, domain 1"/>
    <property type="match status" value="1"/>
</dbReference>
<proteinExistence type="predicted"/>
<dbReference type="SUPFAM" id="SSF51556">
    <property type="entry name" value="Metallo-dependent hydrolases"/>
    <property type="match status" value="1"/>
</dbReference>
<organism evidence="3 4">
    <name type="scientific">Algoriphagus halophilus</name>
    <dbReference type="NCBI Taxonomy" id="226505"/>
    <lineage>
        <taxon>Bacteria</taxon>
        <taxon>Pseudomonadati</taxon>
        <taxon>Bacteroidota</taxon>
        <taxon>Cytophagia</taxon>
        <taxon>Cytophagales</taxon>
        <taxon>Cyclobacteriaceae</taxon>
        <taxon>Algoriphagus</taxon>
    </lineage>
</organism>